<protein>
    <recommendedName>
        <fullName evidence="1">GyrI-like small molecule binding domain-containing protein</fullName>
    </recommendedName>
</protein>
<dbReference type="SUPFAM" id="SSF55136">
    <property type="entry name" value="Probable bacterial effector-binding domain"/>
    <property type="match status" value="1"/>
</dbReference>
<dbReference type="InterPro" id="IPR008319">
    <property type="entry name" value="GyrI-like_CCH_Lin2189-like"/>
</dbReference>
<keyword evidence="3" id="KW-1185">Reference proteome</keyword>
<dbReference type="RefSeq" id="WP_069698424.1">
    <property type="nucleotide sequence ID" value="NZ_JAGGMA010000021.1"/>
</dbReference>
<reference evidence="2 3" key="1">
    <citation type="submission" date="2016-09" db="EMBL/GenBank/DDBJ databases">
        <authorList>
            <person name="Capua I."/>
            <person name="De Benedictis P."/>
            <person name="Joannis T."/>
            <person name="Lombin L.H."/>
            <person name="Cattoli G."/>
        </authorList>
    </citation>
    <scope>NUCLEOTIDE SEQUENCE [LARGE SCALE GENOMIC DNA]</scope>
    <source>
        <strain evidence="2 3">LMG 25899</strain>
    </source>
</reference>
<feature type="domain" description="GyrI-like small molecule binding" evidence="1">
    <location>
        <begin position="22"/>
        <end position="207"/>
    </location>
</feature>
<dbReference type="OrthoDB" id="4772335at2"/>
<dbReference type="Proteomes" id="UP000095256">
    <property type="component" value="Unassembled WGS sequence"/>
</dbReference>
<evidence type="ECO:0000259" key="1">
    <source>
        <dbReference type="Pfam" id="PF06445"/>
    </source>
</evidence>
<proteinExistence type="predicted"/>
<gene>
    <name evidence="2" type="ORF">BCR26_12695</name>
</gene>
<dbReference type="EMBL" id="MIEK01000019">
    <property type="protein sequence ID" value="OEH82596.1"/>
    <property type="molecule type" value="Genomic_DNA"/>
</dbReference>
<organism evidence="2 3">
    <name type="scientific">Enterococcus rivorum</name>
    <dbReference type="NCBI Taxonomy" id="762845"/>
    <lineage>
        <taxon>Bacteria</taxon>
        <taxon>Bacillati</taxon>
        <taxon>Bacillota</taxon>
        <taxon>Bacilli</taxon>
        <taxon>Lactobacillales</taxon>
        <taxon>Enterococcaceae</taxon>
        <taxon>Enterococcus</taxon>
    </lineage>
</organism>
<sequence length="211" mass="24231">MEKKQKYEWKKVEKEIYPTGKKPIISQLPAQTFITIEGEGNPNEPAFGEKVSALYSLAYAIKMAPKKGIHFPDAFDYAVYPLEGFWSLKDPIEDSPLDKSKLVYKIMLKQPEFVTPEVFAEALKLSEKKVSTLLLNQLQLETVEEGLVGQILHKGSFESEPESFGKLAEYLEENGYQRISKDHKEIYLNDFNRTAVENLKTILRVRIEKVK</sequence>
<dbReference type="InterPro" id="IPR029442">
    <property type="entry name" value="GyrI-like"/>
</dbReference>
<comment type="caution">
    <text evidence="2">The sequence shown here is derived from an EMBL/GenBank/DDBJ whole genome shotgun (WGS) entry which is preliminary data.</text>
</comment>
<dbReference type="Gene3D" id="3.20.80.10">
    <property type="entry name" value="Regulatory factor, effector binding domain"/>
    <property type="match status" value="1"/>
</dbReference>
<evidence type="ECO:0000313" key="3">
    <source>
        <dbReference type="Proteomes" id="UP000095256"/>
    </source>
</evidence>
<dbReference type="InterPro" id="IPR011256">
    <property type="entry name" value="Reg_factor_effector_dom_sf"/>
</dbReference>
<evidence type="ECO:0000313" key="2">
    <source>
        <dbReference type="EMBL" id="OEH82596.1"/>
    </source>
</evidence>
<dbReference type="Pfam" id="PF06445">
    <property type="entry name" value="GyrI-like"/>
    <property type="match status" value="1"/>
</dbReference>
<accession>A0A1E5KXK8</accession>
<dbReference type="AlphaFoldDB" id="A0A1E5KXK8"/>
<dbReference type="PIRSF" id="PIRSF031644">
    <property type="entry name" value="UCP031644"/>
    <property type="match status" value="1"/>
</dbReference>
<name>A0A1E5KXK8_9ENTE</name>
<dbReference type="STRING" id="762845.BCR26_12695"/>